<keyword evidence="1" id="KW-1133">Transmembrane helix</keyword>
<name>A0ABT2UEC0_9BACL</name>
<accession>A0ABT2UEC0</accession>
<dbReference type="RefSeq" id="WP_262684297.1">
    <property type="nucleotide sequence ID" value="NZ_JAOQIO010000036.1"/>
</dbReference>
<reference evidence="2 3" key="1">
    <citation type="submission" date="2022-09" db="EMBL/GenBank/DDBJ databases">
        <authorList>
            <person name="Han X.L."/>
            <person name="Wang Q."/>
            <person name="Lu T."/>
        </authorList>
    </citation>
    <scope>NUCLEOTIDE SEQUENCE [LARGE SCALE GENOMIC DNA]</scope>
    <source>
        <strain evidence="2 3">WQ 127069</strain>
    </source>
</reference>
<evidence type="ECO:0008006" key="4">
    <source>
        <dbReference type="Google" id="ProtNLM"/>
    </source>
</evidence>
<keyword evidence="3" id="KW-1185">Reference proteome</keyword>
<proteinExistence type="predicted"/>
<dbReference type="InterPro" id="IPR029044">
    <property type="entry name" value="Nucleotide-diphossugar_trans"/>
</dbReference>
<protein>
    <recommendedName>
        <fullName evidence="4">Glycosyltransferase</fullName>
    </recommendedName>
</protein>
<evidence type="ECO:0000256" key="1">
    <source>
        <dbReference type="SAM" id="Phobius"/>
    </source>
</evidence>
<keyword evidence="1" id="KW-0472">Membrane</keyword>
<dbReference type="EMBL" id="JAOQIO010000036">
    <property type="protein sequence ID" value="MCU6792952.1"/>
    <property type="molecule type" value="Genomic_DNA"/>
</dbReference>
<dbReference type="SUPFAM" id="SSF53448">
    <property type="entry name" value="Nucleotide-diphospho-sugar transferases"/>
    <property type="match status" value="1"/>
</dbReference>
<gene>
    <name evidence="2" type="ORF">OB236_12570</name>
</gene>
<evidence type="ECO:0000313" key="3">
    <source>
        <dbReference type="Proteomes" id="UP001652445"/>
    </source>
</evidence>
<comment type="caution">
    <text evidence="2">The sequence shown here is derived from an EMBL/GenBank/DDBJ whole genome shotgun (WGS) entry which is preliminary data.</text>
</comment>
<organism evidence="2 3">
    <name type="scientific">Paenibacillus baimaensis</name>
    <dbReference type="NCBI Taxonomy" id="2982185"/>
    <lineage>
        <taxon>Bacteria</taxon>
        <taxon>Bacillati</taxon>
        <taxon>Bacillota</taxon>
        <taxon>Bacilli</taxon>
        <taxon>Bacillales</taxon>
        <taxon>Paenibacillaceae</taxon>
        <taxon>Paenibacillus</taxon>
    </lineage>
</organism>
<dbReference type="Proteomes" id="UP001652445">
    <property type="component" value="Unassembled WGS sequence"/>
</dbReference>
<sequence length="132" mass="15776">MMVGLLWIVGSYAASIVLMHWYYRRELQTNPKKVYVWLITYNNQTQVEWFIRSLQFFSKLKGRDIQMIVADQGSTDETLAIAERLRVTYQIEIQSFDEQNTLDEWIARHEDQQVMVIRLGHQEILETAYKML</sequence>
<keyword evidence="1" id="KW-0812">Transmembrane</keyword>
<dbReference type="Gene3D" id="3.90.550.10">
    <property type="entry name" value="Spore Coat Polysaccharide Biosynthesis Protein SpsA, Chain A"/>
    <property type="match status" value="1"/>
</dbReference>
<evidence type="ECO:0000313" key="2">
    <source>
        <dbReference type="EMBL" id="MCU6792952.1"/>
    </source>
</evidence>
<feature type="transmembrane region" description="Helical" evidence="1">
    <location>
        <begin position="6"/>
        <end position="23"/>
    </location>
</feature>